<accession>A0A067N0Y8</accession>
<dbReference type="AlphaFoldDB" id="A0A067N0Y8"/>
<feature type="region of interest" description="Disordered" evidence="1">
    <location>
        <begin position="420"/>
        <end position="572"/>
    </location>
</feature>
<evidence type="ECO:0000313" key="2">
    <source>
        <dbReference type="EMBL" id="KDQ21524.1"/>
    </source>
</evidence>
<dbReference type="PANTHER" id="PTHR40788">
    <property type="entry name" value="CLR5 DOMAIN-CONTAINING PROTEIN-RELATED"/>
    <property type="match status" value="1"/>
</dbReference>
<feature type="region of interest" description="Disordered" evidence="1">
    <location>
        <begin position="1"/>
        <end position="43"/>
    </location>
</feature>
<dbReference type="PANTHER" id="PTHR40788:SF1">
    <property type="entry name" value="IPA PROTEIN"/>
    <property type="match status" value="1"/>
</dbReference>
<reference evidence="3" key="1">
    <citation type="journal article" date="2014" name="Proc. Natl. Acad. Sci. U.S.A.">
        <title>Extensive sampling of basidiomycete genomes demonstrates inadequacy of the white-rot/brown-rot paradigm for wood decay fungi.</title>
        <authorList>
            <person name="Riley R."/>
            <person name="Salamov A.A."/>
            <person name="Brown D.W."/>
            <person name="Nagy L.G."/>
            <person name="Floudas D."/>
            <person name="Held B.W."/>
            <person name="Levasseur A."/>
            <person name="Lombard V."/>
            <person name="Morin E."/>
            <person name="Otillar R."/>
            <person name="Lindquist E.A."/>
            <person name="Sun H."/>
            <person name="LaButti K.M."/>
            <person name="Schmutz J."/>
            <person name="Jabbour D."/>
            <person name="Luo H."/>
            <person name="Baker S.E."/>
            <person name="Pisabarro A.G."/>
            <person name="Walton J.D."/>
            <person name="Blanchette R.A."/>
            <person name="Henrissat B."/>
            <person name="Martin F."/>
            <person name="Cullen D."/>
            <person name="Hibbett D.S."/>
            <person name="Grigoriev I.V."/>
        </authorList>
    </citation>
    <scope>NUCLEOTIDE SEQUENCE [LARGE SCALE GENOMIC DNA]</scope>
    <source>
        <strain evidence="3">FD-172 SS1</strain>
    </source>
</reference>
<name>A0A067N0Y8_BOTB1</name>
<organism evidence="2 3">
    <name type="scientific">Botryobasidium botryosum (strain FD-172 SS1)</name>
    <dbReference type="NCBI Taxonomy" id="930990"/>
    <lineage>
        <taxon>Eukaryota</taxon>
        <taxon>Fungi</taxon>
        <taxon>Dikarya</taxon>
        <taxon>Basidiomycota</taxon>
        <taxon>Agaricomycotina</taxon>
        <taxon>Agaricomycetes</taxon>
        <taxon>Cantharellales</taxon>
        <taxon>Botryobasidiaceae</taxon>
        <taxon>Botryobasidium</taxon>
    </lineage>
</organism>
<evidence type="ECO:0000256" key="1">
    <source>
        <dbReference type="SAM" id="MobiDB-lite"/>
    </source>
</evidence>
<sequence>MAPPKARPPTSNALVPRAARHVVPGRSKRRGHDDDDEQDPSTSRAMVLRDGRSAGAGELVLARKIGGYELLKLKADDIRSNAVRAPFRFESLTRIADTQLDAYLAEINLLHDAAFFYDKVCDTLRARSDMLGPSGRNLDPRKVPSIIAPTIRSMIHSTYFLASSWKMIGLLLSDLEDLGLDDETSVKSQLQRNARLRDRFVLLYHTLCRLTDLGRKKLGMAASASDYYSQYFVKAAKGTNSTHQAYMMFNQAQSLGAYKSLIDTIVMELIFPDSEYELHVLYACLRDALEDQPRRGSRFDQRLFDALGDLAVTSQALDLIETPLSGSEGRVWKESNAEKTEEFDIYLEAEYISVEASKDSAPLRDLVSPLERVKSQTVLDELWNQVDESCRRLSGFDIDSLWKLENERDVSSDWAEYRVPTLPPLAGDSSEEEDDDDYPPALGSGGTRRRRVKPGAMVPFKKKSGQESSSAKRKRLAITNGEMGEDSDEMPELLDVSDSDDSELLSRDSDSEDDDDDEWTDDEGYDSDEERALENMLKRALDIDDDMPGLLPDSEDESDDEVPAGKKDKNPFLKLLSNLRGRLFSVDHTLTSETTDRTKRPYSYDPKVKAKATSRRPAKPQRPDEIPPLEPVGARRPLRPQPPVKASPIRGIPPLISAVDTDEERPTAGKAAPTTGHKVTVEDIGDEDESVKTGKKKKKKKKRSKPANPAANGVQTPVSPPASPQPVPRSPPPKSPQAAGRKAPSIASTASATRQSSASHYDPGASLTSLAMPESVAQSSRSYLAQTGALNDTKVKVKSRPEPVPEEKKPSFLDRFRKDKDKGINKSETESGTAKHVFATATENLTKRANKFLHRVFATPEDKTQGKAGMRWEHFVKAMEDMGFTVDPSTAGSSVRFDPPGGGALNSITFHKPHPDSTIHPIMFKEFSKRLREKYNWTNEQFERFEAHN</sequence>
<dbReference type="STRING" id="930990.A0A067N0Y8"/>
<feature type="compositionally biased region" description="Low complexity" evidence="1">
    <location>
        <begin position="745"/>
        <end position="759"/>
    </location>
</feature>
<feature type="compositionally biased region" description="Basic residues" evidence="1">
    <location>
        <begin position="609"/>
        <end position="619"/>
    </location>
</feature>
<feature type="region of interest" description="Disordered" evidence="1">
    <location>
        <begin position="585"/>
        <end position="831"/>
    </location>
</feature>
<feature type="compositionally biased region" description="Acidic residues" evidence="1">
    <location>
        <begin position="510"/>
        <end position="529"/>
    </location>
</feature>
<gene>
    <name evidence="2" type="ORF">BOTBODRAFT_50148</name>
</gene>
<feature type="compositionally biased region" description="Basic and acidic residues" evidence="1">
    <location>
        <begin position="793"/>
        <end position="829"/>
    </location>
</feature>
<dbReference type="InParanoid" id="A0A067N0Y8"/>
<feature type="compositionally biased region" description="Acidic residues" evidence="1">
    <location>
        <begin position="483"/>
        <end position="503"/>
    </location>
</feature>
<dbReference type="HOGENOM" id="CLU_017200_0_0_1"/>
<dbReference type="EMBL" id="KL198016">
    <property type="protein sequence ID" value="KDQ21524.1"/>
    <property type="molecule type" value="Genomic_DNA"/>
</dbReference>
<feature type="compositionally biased region" description="Acidic residues" evidence="1">
    <location>
        <begin position="429"/>
        <end position="438"/>
    </location>
</feature>
<feature type="compositionally biased region" description="Basic residues" evidence="1">
    <location>
        <begin position="693"/>
        <end position="705"/>
    </location>
</feature>
<dbReference type="Pfam" id="PF07927">
    <property type="entry name" value="HicA_toxin"/>
    <property type="match status" value="1"/>
</dbReference>
<dbReference type="Proteomes" id="UP000027195">
    <property type="component" value="Unassembled WGS sequence"/>
</dbReference>
<keyword evidence="3" id="KW-1185">Reference proteome</keyword>
<protein>
    <submittedName>
        <fullName evidence="2">Uncharacterized protein</fullName>
    </submittedName>
</protein>
<feature type="compositionally biased region" description="Acidic residues" evidence="1">
    <location>
        <begin position="543"/>
        <end position="562"/>
    </location>
</feature>
<proteinExistence type="predicted"/>
<evidence type="ECO:0000313" key="3">
    <source>
        <dbReference type="Proteomes" id="UP000027195"/>
    </source>
</evidence>
<feature type="compositionally biased region" description="Pro residues" evidence="1">
    <location>
        <begin position="718"/>
        <end position="735"/>
    </location>
</feature>
<dbReference type="InterPro" id="IPR012933">
    <property type="entry name" value="HicA_mRNA_interferase"/>
</dbReference>
<feature type="compositionally biased region" description="Basic and acidic residues" evidence="1">
    <location>
        <begin position="530"/>
        <end position="542"/>
    </location>
</feature>
<dbReference type="GO" id="GO:0003729">
    <property type="term" value="F:mRNA binding"/>
    <property type="evidence" value="ECO:0007669"/>
    <property type="project" value="InterPro"/>
</dbReference>
<feature type="compositionally biased region" description="Polar residues" evidence="1">
    <location>
        <begin position="776"/>
        <end position="790"/>
    </location>
</feature>
<dbReference type="OrthoDB" id="2922289at2759"/>